<keyword evidence="1" id="KW-0805">Transcription regulation</keyword>
<dbReference type="PANTHER" id="PTHR47506">
    <property type="entry name" value="TRANSCRIPTIONAL REGULATORY PROTEIN"/>
    <property type="match status" value="1"/>
</dbReference>
<dbReference type="KEGG" id="gai:IMCC3135_14155"/>
<dbReference type="Pfam" id="PF00440">
    <property type="entry name" value="TetR_N"/>
    <property type="match status" value="1"/>
</dbReference>
<dbReference type="GO" id="GO:0003677">
    <property type="term" value="F:DNA binding"/>
    <property type="evidence" value="ECO:0007669"/>
    <property type="project" value="UniProtKB-UniRule"/>
</dbReference>
<dbReference type="PROSITE" id="PS50977">
    <property type="entry name" value="HTH_TETR_2"/>
    <property type="match status" value="1"/>
</dbReference>
<dbReference type="SUPFAM" id="SSF46689">
    <property type="entry name" value="Homeodomain-like"/>
    <property type="match status" value="1"/>
</dbReference>
<feature type="domain" description="HTH tetR-type" evidence="5">
    <location>
        <begin position="9"/>
        <end position="69"/>
    </location>
</feature>
<evidence type="ECO:0000313" key="7">
    <source>
        <dbReference type="Proteomes" id="UP000250079"/>
    </source>
</evidence>
<dbReference type="EMBL" id="CP018632">
    <property type="protein sequence ID" value="ASJ72916.1"/>
    <property type="molecule type" value="Genomic_DNA"/>
</dbReference>
<evidence type="ECO:0000313" key="6">
    <source>
        <dbReference type="EMBL" id="ASJ72916.1"/>
    </source>
</evidence>
<protein>
    <submittedName>
        <fullName evidence="6">HTH-type transcriptional regulator AcrR</fullName>
    </submittedName>
</protein>
<dbReference type="Gene3D" id="1.10.10.60">
    <property type="entry name" value="Homeodomain-like"/>
    <property type="match status" value="1"/>
</dbReference>
<dbReference type="PANTHER" id="PTHR47506:SF7">
    <property type="entry name" value="TRANSCRIPTIONAL REGULATORY PROTEIN"/>
    <property type="match status" value="1"/>
</dbReference>
<organism evidence="6 7">
    <name type="scientific">Granulosicoccus antarcticus IMCC3135</name>
    <dbReference type="NCBI Taxonomy" id="1192854"/>
    <lineage>
        <taxon>Bacteria</taxon>
        <taxon>Pseudomonadati</taxon>
        <taxon>Pseudomonadota</taxon>
        <taxon>Gammaproteobacteria</taxon>
        <taxon>Chromatiales</taxon>
        <taxon>Granulosicoccaceae</taxon>
        <taxon>Granulosicoccus</taxon>
    </lineage>
</organism>
<gene>
    <name evidence="6" type="primary">acrR</name>
    <name evidence="6" type="ORF">IMCC3135_14155</name>
</gene>
<dbReference type="InterPro" id="IPR036271">
    <property type="entry name" value="Tet_transcr_reg_TetR-rel_C_sf"/>
</dbReference>
<dbReference type="InterPro" id="IPR023772">
    <property type="entry name" value="DNA-bd_HTH_TetR-type_CS"/>
</dbReference>
<feature type="DNA-binding region" description="H-T-H motif" evidence="4">
    <location>
        <begin position="32"/>
        <end position="51"/>
    </location>
</feature>
<dbReference type="AlphaFoldDB" id="A0A2Z2NND3"/>
<sequence>MPWNEDHKSHTRYRILESAAVLFSQQGFNGASIDQVMEHAGLTRGAFYTHFASKSELYAEALSWAAQENVARLKGACPSDRVFDYLSDAHRNSETINCPLACLVSDVAQQDQSVRDTYTRLFAGFVSHCQSTDSNSDDRKQAMQQAVLLIGGIAISRNLTDEPLAQELLDVCRTLALDLIPT</sequence>
<keyword evidence="7" id="KW-1185">Reference proteome</keyword>
<evidence type="ECO:0000256" key="4">
    <source>
        <dbReference type="PROSITE-ProRule" id="PRU00335"/>
    </source>
</evidence>
<evidence type="ECO:0000256" key="2">
    <source>
        <dbReference type="ARBA" id="ARBA00023125"/>
    </source>
</evidence>
<dbReference type="InterPro" id="IPR009057">
    <property type="entry name" value="Homeodomain-like_sf"/>
</dbReference>
<dbReference type="Gene3D" id="1.10.357.10">
    <property type="entry name" value="Tetracycline Repressor, domain 2"/>
    <property type="match status" value="1"/>
</dbReference>
<evidence type="ECO:0000259" key="5">
    <source>
        <dbReference type="PROSITE" id="PS50977"/>
    </source>
</evidence>
<evidence type="ECO:0000256" key="1">
    <source>
        <dbReference type="ARBA" id="ARBA00023015"/>
    </source>
</evidence>
<dbReference type="InterPro" id="IPR001647">
    <property type="entry name" value="HTH_TetR"/>
</dbReference>
<name>A0A2Z2NND3_9GAMM</name>
<dbReference type="Proteomes" id="UP000250079">
    <property type="component" value="Chromosome"/>
</dbReference>
<reference evidence="6 7" key="1">
    <citation type="submission" date="2016-12" db="EMBL/GenBank/DDBJ databases">
        <authorList>
            <person name="Song W.-J."/>
            <person name="Kurnit D.M."/>
        </authorList>
    </citation>
    <scope>NUCLEOTIDE SEQUENCE [LARGE SCALE GENOMIC DNA]</scope>
    <source>
        <strain evidence="6 7">IMCC3135</strain>
    </source>
</reference>
<dbReference type="OrthoDB" id="4541465at2"/>
<dbReference type="RefSeq" id="WP_088918183.1">
    <property type="nucleotide sequence ID" value="NZ_CP018632.1"/>
</dbReference>
<dbReference type="SUPFAM" id="SSF48498">
    <property type="entry name" value="Tetracyclin repressor-like, C-terminal domain"/>
    <property type="match status" value="1"/>
</dbReference>
<dbReference type="PRINTS" id="PR00455">
    <property type="entry name" value="HTHTETR"/>
</dbReference>
<evidence type="ECO:0000256" key="3">
    <source>
        <dbReference type="ARBA" id="ARBA00023163"/>
    </source>
</evidence>
<keyword evidence="2 4" id="KW-0238">DNA-binding</keyword>
<keyword evidence="3" id="KW-0804">Transcription</keyword>
<proteinExistence type="predicted"/>
<accession>A0A2Z2NND3</accession>
<dbReference type="PROSITE" id="PS01081">
    <property type="entry name" value="HTH_TETR_1"/>
    <property type="match status" value="1"/>
</dbReference>